<protein>
    <submittedName>
        <fullName evidence="3">Uncharacterized protein</fullName>
    </submittedName>
</protein>
<feature type="signal peptide" evidence="2">
    <location>
        <begin position="1"/>
        <end position="21"/>
    </location>
</feature>
<dbReference type="Gene3D" id="2.60.120.260">
    <property type="entry name" value="Galactose-binding domain-like"/>
    <property type="match status" value="1"/>
</dbReference>
<reference evidence="3 4" key="1">
    <citation type="journal article" date="2010" name="Science">
        <title>Genomic analysis of organismal complexity in the multicellular green alga Volvox carteri.</title>
        <authorList>
            <person name="Prochnik S.E."/>
            <person name="Umen J."/>
            <person name="Nedelcu A.M."/>
            <person name="Hallmann A."/>
            <person name="Miller S.M."/>
            <person name="Nishii I."/>
            <person name="Ferris P."/>
            <person name="Kuo A."/>
            <person name="Mitros T."/>
            <person name="Fritz-Laylin L.K."/>
            <person name="Hellsten U."/>
            <person name="Chapman J."/>
            <person name="Simakov O."/>
            <person name="Rensing S.A."/>
            <person name="Terry A."/>
            <person name="Pangilinan J."/>
            <person name="Kapitonov V."/>
            <person name="Jurka J."/>
            <person name="Salamov A."/>
            <person name="Shapiro H."/>
            <person name="Schmutz J."/>
            <person name="Grimwood J."/>
            <person name="Lindquist E."/>
            <person name="Lucas S."/>
            <person name="Grigoriev I.V."/>
            <person name="Schmitt R."/>
            <person name="Kirk D."/>
            <person name="Rokhsar D.S."/>
        </authorList>
    </citation>
    <scope>NUCLEOTIDE SEQUENCE [LARGE SCALE GENOMIC DNA]</scope>
    <source>
        <strain evidence="4">f. Nagariensis / Eve</strain>
    </source>
</reference>
<feature type="chain" id="PRO_5003124340" evidence="2">
    <location>
        <begin position="22"/>
        <end position="504"/>
    </location>
</feature>
<dbReference type="RefSeq" id="XP_002955796.1">
    <property type="nucleotide sequence ID" value="XM_002955750.1"/>
</dbReference>
<evidence type="ECO:0000313" key="3">
    <source>
        <dbReference type="EMBL" id="EFJ43221.1"/>
    </source>
</evidence>
<evidence type="ECO:0000256" key="1">
    <source>
        <dbReference type="SAM" id="MobiDB-lite"/>
    </source>
</evidence>
<sequence>MEWQLLLSVVFVAAYLKDVAAQACSLMCRLEVVALRGWMGLREGTLALLVAGPFVLGDAEMWPWRIQDFPHNGINNNNNSNNNNTDNNNNNNNNNIAKWIWSTPGASSDAPTGDIYMFNKTFTVRSMTSGVLYVACDDAAHIFLDDVYLGYVAWPSSSNSLLQPTLLELPVLLPAGSHCLSLWAWNSNSSSSSSTTNPAGLIAALLIISDASTTHCPRREHYEVIADAEALLGGRQFLEQLSAQTAAALCSRLSSCAGFQALSSSSSDASSQGGLLQNPITYRYGRGMCLYRKRVTTCPFLDGYIAMKDIAYNRTNGINYPLLNITLEACSSSSNCLGFDVVAPDGEDGDSSGWVRYTDGSYTYSLGYCSYSKIVTRCPQKAAYEVVTNAQYDGGDDGALHWEQLQMESTYGTQDTLYRACNSLAECQGFQLLVHRNDMLLYNNSSSWGFGLRKASSHRYSHGACMYIKSGRFRPGSDLTGPVNEIGNRSVGLPGEPLSVNRPQ</sequence>
<organism evidence="4">
    <name type="scientific">Volvox carteri f. nagariensis</name>
    <dbReference type="NCBI Taxonomy" id="3068"/>
    <lineage>
        <taxon>Eukaryota</taxon>
        <taxon>Viridiplantae</taxon>
        <taxon>Chlorophyta</taxon>
        <taxon>core chlorophytes</taxon>
        <taxon>Chlorophyceae</taxon>
        <taxon>CS clade</taxon>
        <taxon>Chlamydomonadales</taxon>
        <taxon>Volvocaceae</taxon>
        <taxon>Volvox</taxon>
    </lineage>
</organism>
<keyword evidence="2" id="KW-0732">Signal</keyword>
<gene>
    <name evidence="3" type="ORF">VOLCADRAFT_96709</name>
</gene>
<proteinExistence type="predicted"/>
<dbReference type="AlphaFoldDB" id="D8UAU8"/>
<feature type="region of interest" description="Disordered" evidence="1">
    <location>
        <begin position="480"/>
        <end position="504"/>
    </location>
</feature>
<dbReference type="EMBL" id="GL378375">
    <property type="protein sequence ID" value="EFJ43221.1"/>
    <property type="molecule type" value="Genomic_DNA"/>
</dbReference>
<dbReference type="OrthoDB" id="536654at2759"/>
<dbReference type="KEGG" id="vcn:VOLCADRAFT_96709"/>
<name>D8UAU8_VOLCA</name>
<dbReference type="InParanoid" id="D8UAU8"/>
<accession>D8UAU8</accession>
<evidence type="ECO:0000313" key="4">
    <source>
        <dbReference type="Proteomes" id="UP000001058"/>
    </source>
</evidence>
<evidence type="ECO:0000256" key="2">
    <source>
        <dbReference type="SAM" id="SignalP"/>
    </source>
</evidence>
<keyword evidence="4" id="KW-1185">Reference proteome</keyword>
<dbReference type="Proteomes" id="UP000001058">
    <property type="component" value="Unassembled WGS sequence"/>
</dbReference>
<dbReference type="GeneID" id="9614444"/>